<sequence>MKLVWKLLRENISKAQLIGFGFANLIGLSIILLAIQFYMDISPVFSEKDKLFKKDYVTVSKQVGLISGLTARSGGFSSAEIEDLEKQPFVKKVGAFTPSQFSVFAGFNNQNMGVGFNTEMFFESVPDDFIDVKSEDWKFSPEDTSVPIILPKNYLDLYNFGFAESKSMPKLTEGLIGLVNLDITIFTKYKEPKQMKGRIAGFSNRINTILVPQSFMTWANAHYGNNMEVHPARLIVEISNIADPNLDSYFKTKGYEISGDNTTASKMAFFLKIIVGIVLIVGVVICFLSFFVLVLSIYLLLEKNMSKLRTLRLIGYSKSYVVRPYEILSVALNFIILVLSLAVVLIARGKYLNEINKVLTTIELASPVCIIGIGVGIFVLLSLLNILIIRRKVS</sequence>
<reference evidence="3" key="1">
    <citation type="submission" date="2016-11" db="EMBL/GenBank/DDBJ databases">
        <authorList>
            <person name="Varghese N."/>
            <person name="Submissions S."/>
        </authorList>
    </citation>
    <scope>NUCLEOTIDE SEQUENCE [LARGE SCALE GENOMIC DNA]</scope>
    <source>
        <strain evidence="3">DSM 27370</strain>
    </source>
</reference>
<gene>
    <name evidence="2" type="ORF">SAMN05444362_107120</name>
</gene>
<dbReference type="OrthoDB" id="1011751at2"/>
<feature type="transmembrane region" description="Helical" evidence="1">
    <location>
        <begin position="322"/>
        <end position="344"/>
    </location>
</feature>
<keyword evidence="1" id="KW-1133">Transmembrane helix</keyword>
<keyword evidence="3" id="KW-1185">Reference proteome</keyword>
<feature type="transmembrane region" description="Helical" evidence="1">
    <location>
        <begin position="364"/>
        <end position="388"/>
    </location>
</feature>
<evidence type="ECO:0008006" key="4">
    <source>
        <dbReference type="Google" id="ProtNLM"/>
    </source>
</evidence>
<accession>A0A1M5CCR6</accession>
<keyword evidence="1" id="KW-0812">Transmembrane</keyword>
<feature type="transmembrane region" description="Helical" evidence="1">
    <location>
        <begin position="269"/>
        <end position="301"/>
    </location>
</feature>
<dbReference type="EMBL" id="FQUC01000007">
    <property type="protein sequence ID" value="SHF52515.1"/>
    <property type="molecule type" value="Genomic_DNA"/>
</dbReference>
<evidence type="ECO:0000256" key="1">
    <source>
        <dbReference type="SAM" id="Phobius"/>
    </source>
</evidence>
<feature type="transmembrane region" description="Helical" evidence="1">
    <location>
        <begin position="20"/>
        <end position="39"/>
    </location>
</feature>
<evidence type="ECO:0000313" key="2">
    <source>
        <dbReference type="EMBL" id="SHF52515.1"/>
    </source>
</evidence>
<organism evidence="2 3">
    <name type="scientific">Dysgonomonas macrotermitis</name>
    <dbReference type="NCBI Taxonomy" id="1346286"/>
    <lineage>
        <taxon>Bacteria</taxon>
        <taxon>Pseudomonadati</taxon>
        <taxon>Bacteroidota</taxon>
        <taxon>Bacteroidia</taxon>
        <taxon>Bacteroidales</taxon>
        <taxon>Dysgonomonadaceae</taxon>
        <taxon>Dysgonomonas</taxon>
    </lineage>
</organism>
<protein>
    <recommendedName>
        <fullName evidence="4">FtsX-like permease family protein</fullName>
    </recommendedName>
</protein>
<proteinExistence type="predicted"/>
<dbReference type="AlphaFoldDB" id="A0A1M5CCR6"/>
<dbReference type="STRING" id="1346286.SAMN05444362_107120"/>
<keyword evidence="1" id="KW-0472">Membrane</keyword>
<dbReference type="Proteomes" id="UP000184480">
    <property type="component" value="Unassembled WGS sequence"/>
</dbReference>
<dbReference type="RefSeq" id="WP_062179532.1">
    <property type="nucleotide sequence ID" value="NZ_BBXL01000007.1"/>
</dbReference>
<name>A0A1M5CCR6_9BACT</name>
<evidence type="ECO:0000313" key="3">
    <source>
        <dbReference type="Proteomes" id="UP000184480"/>
    </source>
</evidence>